<sequence>MATVAEVDRRRIVISGCSSGGKSTLLNELAERGYTTVEEPGRQIVREALETGSDALPWVNPETFVRRAIEIAAASLDAVRHIDGPVFFDRSAIDALAHFERLSIQTPTNLKSLGETCLYDRTVFFAPPWADLYVQDDERPLPFEEAVQEYNWLRLAYPARGYRLIDLPKTSVEARADFVLKSLGLPHIHR</sequence>
<dbReference type="OrthoDB" id="5638848at2"/>
<dbReference type="InterPro" id="IPR038727">
    <property type="entry name" value="NadR/Ttd14_AAA_dom"/>
</dbReference>
<proteinExistence type="predicted"/>
<dbReference type="Proteomes" id="UP000265431">
    <property type="component" value="Unassembled WGS sequence"/>
</dbReference>
<dbReference type="RefSeq" id="WP_119378660.1">
    <property type="nucleotide sequence ID" value="NZ_QWGB01000005.1"/>
</dbReference>
<dbReference type="InterPro" id="IPR027417">
    <property type="entry name" value="P-loop_NTPase"/>
</dbReference>
<keyword evidence="3" id="KW-1185">Reference proteome</keyword>
<dbReference type="EMBL" id="QWGB01000005">
    <property type="protein sequence ID" value="RIJ23471.1"/>
    <property type="molecule type" value="Genomic_DNA"/>
</dbReference>
<protein>
    <submittedName>
        <fullName evidence="2">ATPase</fullName>
    </submittedName>
</protein>
<dbReference type="Gene3D" id="3.40.50.300">
    <property type="entry name" value="P-loop containing nucleotide triphosphate hydrolases"/>
    <property type="match status" value="1"/>
</dbReference>
<evidence type="ECO:0000313" key="2">
    <source>
        <dbReference type="EMBL" id="RIJ23471.1"/>
    </source>
</evidence>
<gene>
    <name evidence="2" type="ORF">D1224_04190</name>
</gene>
<comment type="caution">
    <text evidence="2">The sequence shown here is derived from an EMBL/GenBank/DDBJ whole genome shotgun (WGS) entry which is preliminary data.</text>
</comment>
<evidence type="ECO:0000259" key="1">
    <source>
        <dbReference type="Pfam" id="PF13521"/>
    </source>
</evidence>
<dbReference type="Pfam" id="PF13521">
    <property type="entry name" value="AAA_28"/>
    <property type="match status" value="1"/>
</dbReference>
<accession>A0A399QY80</accession>
<name>A0A399QY80_9PROT</name>
<organism evidence="2 3">
    <name type="scientific">Henriciella barbarensis</name>
    <dbReference type="NCBI Taxonomy" id="86342"/>
    <lineage>
        <taxon>Bacteria</taxon>
        <taxon>Pseudomonadati</taxon>
        <taxon>Pseudomonadota</taxon>
        <taxon>Alphaproteobacteria</taxon>
        <taxon>Hyphomonadales</taxon>
        <taxon>Hyphomonadaceae</taxon>
        <taxon>Henriciella</taxon>
    </lineage>
</organism>
<dbReference type="SUPFAM" id="SSF52540">
    <property type="entry name" value="P-loop containing nucleoside triphosphate hydrolases"/>
    <property type="match status" value="1"/>
</dbReference>
<dbReference type="AlphaFoldDB" id="A0A399QY80"/>
<feature type="domain" description="NadR/Ttd14 AAA" evidence="1">
    <location>
        <begin position="11"/>
        <end position="175"/>
    </location>
</feature>
<evidence type="ECO:0000313" key="3">
    <source>
        <dbReference type="Proteomes" id="UP000265431"/>
    </source>
</evidence>
<reference evidence="2 3" key="1">
    <citation type="submission" date="2018-08" db="EMBL/GenBank/DDBJ databases">
        <title>Henriciella mobilis sp. nov., isolated from seawater.</title>
        <authorList>
            <person name="Cheng H."/>
            <person name="Wu Y.-H."/>
            <person name="Xu X.-W."/>
            <person name="Guo L.-L."/>
        </authorList>
    </citation>
    <scope>NUCLEOTIDE SEQUENCE [LARGE SCALE GENOMIC DNA]</scope>
    <source>
        <strain evidence="2 3">CCUG66934</strain>
    </source>
</reference>